<evidence type="ECO:0000313" key="4">
    <source>
        <dbReference type="EMBL" id="NEU65285.1"/>
    </source>
</evidence>
<keyword evidence="2" id="KW-1133">Transmembrane helix</keyword>
<dbReference type="Proteomes" id="UP000477386">
    <property type="component" value="Unassembled WGS sequence"/>
</dbReference>
<comment type="caution">
    <text evidence="4">The sequence shown here is derived from an EMBL/GenBank/DDBJ whole genome shotgun (WGS) entry which is preliminary data.</text>
</comment>
<feature type="compositionally biased region" description="Polar residues" evidence="1">
    <location>
        <begin position="86"/>
        <end position="104"/>
    </location>
</feature>
<organism evidence="4 5">
    <name type="scientific">Spirosoma agri</name>
    <dbReference type="NCBI Taxonomy" id="1987381"/>
    <lineage>
        <taxon>Bacteria</taxon>
        <taxon>Pseudomonadati</taxon>
        <taxon>Bacteroidota</taxon>
        <taxon>Cytophagia</taxon>
        <taxon>Cytophagales</taxon>
        <taxon>Cytophagaceae</taxon>
        <taxon>Spirosoma</taxon>
    </lineage>
</organism>
<evidence type="ECO:0000256" key="2">
    <source>
        <dbReference type="SAM" id="Phobius"/>
    </source>
</evidence>
<dbReference type="RefSeq" id="WP_164034630.1">
    <property type="nucleotide sequence ID" value="NZ_JAAGNZ010000001.1"/>
</dbReference>
<keyword evidence="2" id="KW-0812">Transmembrane</keyword>
<feature type="domain" description="Outer membrane protein beta-barrel" evidence="3">
    <location>
        <begin position="310"/>
        <end position="503"/>
    </location>
</feature>
<feature type="compositionally biased region" description="Basic and acidic residues" evidence="1">
    <location>
        <begin position="119"/>
        <end position="133"/>
    </location>
</feature>
<dbReference type="Pfam" id="PF13568">
    <property type="entry name" value="OMP_b-brl_2"/>
    <property type="match status" value="1"/>
</dbReference>
<feature type="region of interest" description="Disordered" evidence="1">
    <location>
        <begin position="86"/>
        <end position="147"/>
    </location>
</feature>
<evidence type="ECO:0000259" key="3">
    <source>
        <dbReference type="Pfam" id="PF13568"/>
    </source>
</evidence>
<sequence length="538" mass="58592">MDEIDKNIPDDFWRKAFDEASEAPPPRVWKAIEHRLDESNGTKIIPLWTAGLLASKPLTWGVGLAAALALLLVGWWTIGSQSRQPSHQQLAQQEASKQTTQHASSKPVDGGGVASIETNKPESEALASVDKKTANSAEQPVPAPTIHPEEHAVARLSNRLPKPSVDQLVARIASQSTANNEQHSTVQRLVRSTANAAMSHQASVFIQPSNSSATVAFTTMTPVADVNRSESDQLRRNSIEQLDLRPMRLRSPGKIQRIVWFRPTELSVEPEATKSRHESRQVWASVSMMPSSFNPAVSLRSTQTAAFANSARTSQPSINSRSNFSVAYQAGAGVQLSDHWSVESGIGYLAARSTVESPSQVASGAFVSLAADQASTSGNLYVNAVRSSLITSNMAYSNTPKASYDNVATATNYQAYNSPYQQELSNNFEYVQVPLQLGYQIRPRKRLSMAVLGGLLTNIFVRNTIGDDLVVTGKDGVYRPVSWAATMGARFRYRPSRRWSASLAGMYQPTLGETTQPTSQVHSSPTSTGMSFGLDYHF</sequence>
<reference evidence="4 5" key="1">
    <citation type="submission" date="2020-02" db="EMBL/GenBank/DDBJ databases">
        <title>Draft genome sequence of two Spirosoma agri KCTC 52727 and Spirosoma terrae KCTC 52035.</title>
        <authorList>
            <person name="Rojas J."/>
            <person name="Ambika Manirajan B."/>
            <person name="Ratering S."/>
            <person name="Suarez C."/>
            <person name="Schnell S."/>
        </authorList>
    </citation>
    <scope>NUCLEOTIDE SEQUENCE [LARGE SCALE GENOMIC DNA]</scope>
    <source>
        <strain evidence="4 5">KCTC 52727</strain>
    </source>
</reference>
<evidence type="ECO:0000313" key="5">
    <source>
        <dbReference type="Proteomes" id="UP000477386"/>
    </source>
</evidence>
<accession>A0A6M0IC19</accession>
<gene>
    <name evidence="4" type="ORF">GK091_00170</name>
</gene>
<proteinExistence type="predicted"/>
<keyword evidence="2" id="KW-0472">Membrane</keyword>
<protein>
    <submittedName>
        <fullName evidence="4">Outer membrane beta-barrel protein</fullName>
    </submittedName>
</protein>
<feature type="transmembrane region" description="Helical" evidence="2">
    <location>
        <begin position="58"/>
        <end position="78"/>
    </location>
</feature>
<dbReference type="AlphaFoldDB" id="A0A6M0IC19"/>
<keyword evidence="5" id="KW-1185">Reference proteome</keyword>
<name>A0A6M0IC19_9BACT</name>
<dbReference type="EMBL" id="JAAGNZ010000001">
    <property type="protein sequence ID" value="NEU65285.1"/>
    <property type="molecule type" value="Genomic_DNA"/>
</dbReference>
<evidence type="ECO:0000256" key="1">
    <source>
        <dbReference type="SAM" id="MobiDB-lite"/>
    </source>
</evidence>
<dbReference type="InterPro" id="IPR025665">
    <property type="entry name" value="Beta-barrel_OMP_2"/>
</dbReference>